<dbReference type="GO" id="GO:0009015">
    <property type="term" value="F:N-succinylarginine dihydrolase activity"/>
    <property type="evidence" value="ECO:0007669"/>
    <property type="project" value="UniProtKB-UniRule"/>
</dbReference>
<keyword evidence="1 3" id="KW-0056">Arginine metabolism</keyword>
<evidence type="ECO:0000256" key="3">
    <source>
        <dbReference type="HAMAP-Rule" id="MF_01172"/>
    </source>
</evidence>
<dbReference type="PANTHER" id="PTHR30420:SF2">
    <property type="entry name" value="N-SUCCINYLARGININE DIHYDROLASE"/>
    <property type="match status" value="1"/>
</dbReference>
<feature type="active site" evidence="3">
    <location>
        <position position="248"/>
    </location>
</feature>
<dbReference type="EMBL" id="BMJM01000004">
    <property type="protein sequence ID" value="GGE09931.1"/>
    <property type="molecule type" value="Genomic_DNA"/>
</dbReference>
<feature type="active site" evidence="3">
    <location>
        <position position="170"/>
    </location>
</feature>
<dbReference type="PANTHER" id="PTHR30420">
    <property type="entry name" value="N-SUCCINYLARGININE DIHYDROLASE"/>
    <property type="match status" value="1"/>
</dbReference>
<evidence type="ECO:0000256" key="1">
    <source>
        <dbReference type="ARBA" id="ARBA00022503"/>
    </source>
</evidence>
<reference evidence="4" key="1">
    <citation type="journal article" date="2014" name="Int. J. Syst. Evol. Microbiol.">
        <title>Complete genome sequence of Corynebacterium casei LMG S-19264T (=DSM 44701T), isolated from a smear-ripened cheese.</title>
        <authorList>
            <consortium name="US DOE Joint Genome Institute (JGI-PGF)"/>
            <person name="Walter F."/>
            <person name="Albersmeier A."/>
            <person name="Kalinowski J."/>
            <person name="Ruckert C."/>
        </authorList>
    </citation>
    <scope>NUCLEOTIDE SEQUENCE</scope>
    <source>
        <strain evidence="4">CGMCC 1.15519</strain>
    </source>
</reference>
<sequence>MIREINFDGLIGPTHNYAALSFGNLASASNANAISRPRDAALQGLAKMRFALSLGLTQGLLLPLDRPDTRWLRQLGFTGTGPQICAAAHTADPRLFAHACSASSMWTANAATVSPAADTADDRTHISVANLSRMTHRSLEAPATEAQLRIAFAHDSFTIHPALPATFGDEGAANHMRLTPAHGRPGLEIFIYGDASGALGAAFEQPGKFPARQNRRASEAIARRHRLDPARTIFAAQSQAAIDAGAFHNDVVAVANEHVIFAHEHAFADPDRLKADIARLMPGAIYIEVPAAEVSLANAIGSYLFNSQLVSVNSPEMALILPRESQQNAPVNAYIDRLLAQDTPIESAHFVEVRESMRNGGGPACLRLRIVADPATIDPRFLLSEARADALEALITRHWPQEIAPGDLGNPQLWEQAWASRKALLTHLTLPL</sequence>
<keyword evidence="5" id="KW-1185">Reference proteome</keyword>
<dbReference type="SUPFAM" id="SSF55909">
    <property type="entry name" value="Pentein"/>
    <property type="match status" value="1"/>
</dbReference>
<comment type="caution">
    <text evidence="4">The sequence shown here is derived from an EMBL/GenBank/DDBJ whole genome shotgun (WGS) entry which is preliminary data.</text>
</comment>
<dbReference type="InterPro" id="IPR007079">
    <property type="entry name" value="SuccinylArg_d-Hdrlase_AstB"/>
</dbReference>
<comment type="similarity">
    <text evidence="3">Belongs to the succinylarginine dihydrolase family.</text>
</comment>
<feature type="active site" description="Nucleophile" evidence="3">
    <location>
        <position position="365"/>
    </location>
</feature>
<organism evidence="4 5">
    <name type="scientific">Sandarakinorhabdus glacialis</name>
    <dbReference type="NCBI Taxonomy" id="1614636"/>
    <lineage>
        <taxon>Bacteria</taxon>
        <taxon>Pseudomonadati</taxon>
        <taxon>Pseudomonadota</taxon>
        <taxon>Alphaproteobacteria</taxon>
        <taxon>Sphingomonadales</taxon>
        <taxon>Sphingosinicellaceae</taxon>
        <taxon>Sandarakinorhabdus</taxon>
    </lineage>
</organism>
<feature type="binding site" evidence="3">
    <location>
        <position position="109"/>
    </location>
    <ligand>
        <name>substrate</name>
    </ligand>
</feature>
<accession>A0A917E747</accession>
<protein>
    <recommendedName>
        <fullName evidence="3">N-succinylarginine dihydrolase</fullName>
        <ecNumber evidence="3">3.5.3.23</ecNumber>
    </recommendedName>
</protein>
<dbReference type="Pfam" id="PF04996">
    <property type="entry name" value="AstB"/>
    <property type="match status" value="1"/>
</dbReference>
<comment type="subunit">
    <text evidence="3">Homodimer.</text>
</comment>
<feature type="binding site" evidence="3">
    <location>
        <begin position="18"/>
        <end position="27"/>
    </location>
    <ligand>
        <name>substrate</name>
    </ligand>
</feature>
<feature type="binding site" evidence="3">
    <location>
        <position position="212"/>
    </location>
    <ligand>
        <name>substrate</name>
    </ligand>
</feature>
<evidence type="ECO:0000256" key="2">
    <source>
        <dbReference type="ARBA" id="ARBA00022801"/>
    </source>
</evidence>
<name>A0A917E747_9SPHN</name>
<feature type="binding site" evidence="3">
    <location>
        <position position="359"/>
    </location>
    <ligand>
        <name>substrate</name>
    </ligand>
</feature>
<comment type="function">
    <text evidence="3">Catalyzes the hydrolysis of N(2)-succinylarginine into N(2)-succinylornithine, ammonia and CO(2).</text>
</comment>
<dbReference type="Proteomes" id="UP000635071">
    <property type="component" value="Unassembled WGS sequence"/>
</dbReference>
<dbReference type="AlphaFoldDB" id="A0A917E747"/>
<dbReference type="RefSeq" id="WP_188762341.1">
    <property type="nucleotide sequence ID" value="NZ_BMJM01000004.1"/>
</dbReference>
<dbReference type="InterPro" id="IPR037031">
    <property type="entry name" value="AstB_sf"/>
</dbReference>
<dbReference type="EC" id="3.5.3.23" evidence="3"/>
<feature type="binding site" evidence="3">
    <location>
        <begin position="136"/>
        <end position="137"/>
    </location>
    <ligand>
        <name>substrate</name>
    </ligand>
</feature>
<comment type="catalytic activity">
    <reaction evidence="3">
        <text>N(2)-succinyl-L-arginine + 2 H2O + 2 H(+) = N(2)-succinyl-L-ornithine + 2 NH4(+) + CO2</text>
        <dbReference type="Rhea" id="RHEA:19533"/>
        <dbReference type="ChEBI" id="CHEBI:15377"/>
        <dbReference type="ChEBI" id="CHEBI:15378"/>
        <dbReference type="ChEBI" id="CHEBI:16526"/>
        <dbReference type="ChEBI" id="CHEBI:28938"/>
        <dbReference type="ChEBI" id="CHEBI:58241"/>
        <dbReference type="ChEBI" id="CHEBI:58514"/>
        <dbReference type="EC" id="3.5.3.23"/>
    </reaction>
</comment>
<proteinExistence type="inferred from homology"/>
<gene>
    <name evidence="4" type="primary">astB1</name>
    <name evidence="3" type="synonym">astB</name>
    <name evidence="4" type="ORF">GCM10011529_15330</name>
</gene>
<comment type="pathway">
    <text evidence="3">Amino-acid degradation; L-arginine degradation via AST pathway; L-glutamate and succinate from L-arginine: step 2/5.</text>
</comment>
<keyword evidence="2 3" id="KW-0378">Hydrolase</keyword>
<dbReference type="GO" id="GO:0019544">
    <property type="term" value="P:L-arginine catabolic process to L-glutamate"/>
    <property type="evidence" value="ECO:0007669"/>
    <property type="project" value="UniProtKB-UniRule"/>
</dbReference>
<evidence type="ECO:0000313" key="5">
    <source>
        <dbReference type="Proteomes" id="UP000635071"/>
    </source>
</evidence>
<dbReference type="NCBIfam" id="NF009789">
    <property type="entry name" value="PRK13281.1"/>
    <property type="match status" value="1"/>
</dbReference>
<reference evidence="4" key="2">
    <citation type="submission" date="2020-09" db="EMBL/GenBank/DDBJ databases">
        <authorList>
            <person name="Sun Q."/>
            <person name="Zhou Y."/>
        </authorList>
    </citation>
    <scope>NUCLEOTIDE SEQUENCE</scope>
    <source>
        <strain evidence="4">CGMCC 1.15519</strain>
    </source>
</reference>
<evidence type="ECO:0000313" key="4">
    <source>
        <dbReference type="EMBL" id="GGE09931.1"/>
    </source>
</evidence>
<dbReference type="HAMAP" id="MF_01172">
    <property type="entry name" value="AstB"/>
    <property type="match status" value="1"/>
</dbReference>
<feature type="binding site" evidence="3">
    <location>
        <position position="250"/>
    </location>
    <ligand>
        <name>substrate</name>
    </ligand>
</feature>
<dbReference type="GO" id="GO:0019545">
    <property type="term" value="P:L-arginine catabolic process to succinate"/>
    <property type="evidence" value="ECO:0007669"/>
    <property type="project" value="UniProtKB-UniRule"/>
</dbReference>
<dbReference type="Gene3D" id="3.75.10.20">
    <property type="entry name" value="Succinylarginine dihydrolase"/>
    <property type="match status" value="1"/>
</dbReference>